<keyword evidence="3" id="KW-1185">Reference proteome</keyword>
<accession>A0AAV3NTE1</accession>
<name>A0AAV3NTE1_LITER</name>
<reference evidence="2 3" key="1">
    <citation type="submission" date="2024-01" db="EMBL/GenBank/DDBJ databases">
        <title>The complete chloroplast genome sequence of Lithospermum erythrorhizon: insights into the phylogenetic relationship among Boraginaceae species and the maternal lineages of purple gromwells.</title>
        <authorList>
            <person name="Okada T."/>
            <person name="Watanabe K."/>
        </authorList>
    </citation>
    <scope>NUCLEOTIDE SEQUENCE [LARGE SCALE GENOMIC DNA]</scope>
</reference>
<organism evidence="2 3">
    <name type="scientific">Lithospermum erythrorhizon</name>
    <name type="common">Purple gromwell</name>
    <name type="synonym">Lithospermum officinale var. erythrorhizon</name>
    <dbReference type="NCBI Taxonomy" id="34254"/>
    <lineage>
        <taxon>Eukaryota</taxon>
        <taxon>Viridiplantae</taxon>
        <taxon>Streptophyta</taxon>
        <taxon>Embryophyta</taxon>
        <taxon>Tracheophyta</taxon>
        <taxon>Spermatophyta</taxon>
        <taxon>Magnoliopsida</taxon>
        <taxon>eudicotyledons</taxon>
        <taxon>Gunneridae</taxon>
        <taxon>Pentapetalae</taxon>
        <taxon>asterids</taxon>
        <taxon>lamiids</taxon>
        <taxon>Boraginales</taxon>
        <taxon>Boraginaceae</taxon>
        <taxon>Boraginoideae</taxon>
        <taxon>Lithospermeae</taxon>
        <taxon>Lithospermum</taxon>
    </lineage>
</organism>
<proteinExistence type="predicted"/>
<protein>
    <submittedName>
        <fullName evidence="2">Uncharacterized protein</fullName>
    </submittedName>
</protein>
<feature type="region of interest" description="Disordered" evidence="1">
    <location>
        <begin position="125"/>
        <end position="154"/>
    </location>
</feature>
<gene>
    <name evidence="2" type="ORF">LIER_03083</name>
</gene>
<sequence length="154" mass="17739">MNNNYDDEERLKKIFQRVSAENFATWTEVLGHESLNENAKCNNNTPVASTLSIIPPMRSRNAAERKTPADVLPPFLTTLNENGSPKFNLVKLREKGRLRIGTELNERKEVLASRTQRSMRMRFITSANEEGDDDLRECDQERKEEIEEVENGQD</sequence>
<dbReference type="EMBL" id="BAABME010000362">
    <property type="protein sequence ID" value="GAA0142112.1"/>
    <property type="molecule type" value="Genomic_DNA"/>
</dbReference>
<comment type="caution">
    <text evidence="2">The sequence shown here is derived from an EMBL/GenBank/DDBJ whole genome shotgun (WGS) entry which is preliminary data.</text>
</comment>
<dbReference type="AlphaFoldDB" id="A0AAV3NTE1"/>
<evidence type="ECO:0000313" key="3">
    <source>
        <dbReference type="Proteomes" id="UP001454036"/>
    </source>
</evidence>
<evidence type="ECO:0000256" key="1">
    <source>
        <dbReference type="SAM" id="MobiDB-lite"/>
    </source>
</evidence>
<dbReference type="Proteomes" id="UP001454036">
    <property type="component" value="Unassembled WGS sequence"/>
</dbReference>
<evidence type="ECO:0000313" key="2">
    <source>
        <dbReference type="EMBL" id="GAA0142112.1"/>
    </source>
</evidence>